<sequence>MRKIDLFPILIGFPCTLLTTHAFGAEGESLPLWDTVMLIIVFLTLTSSAALTIAAWRQWRRGWRLVAAFPIAILVLWSGWIVGARTIDPAAHALWSFEIFGWALLNLLYMVTALTAKRAFEKADQPN</sequence>
<keyword evidence="1" id="KW-1133">Transmembrane helix</keyword>
<keyword evidence="1" id="KW-0812">Transmembrane</keyword>
<feature type="transmembrane region" description="Helical" evidence="1">
    <location>
        <begin position="32"/>
        <end position="56"/>
    </location>
</feature>
<gene>
    <name evidence="2" type="ORF">ABR69_11420</name>
</gene>
<dbReference type="AlphaFoldDB" id="A0A0R2RW66"/>
<feature type="transmembrane region" description="Helical" evidence="1">
    <location>
        <begin position="94"/>
        <end position="116"/>
    </location>
</feature>
<dbReference type="EMBL" id="LIBB01000621">
    <property type="protein sequence ID" value="KRO66825.1"/>
    <property type="molecule type" value="Genomic_DNA"/>
</dbReference>
<name>A0A0R2RW66_9GAMM</name>
<dbReference type="Proteomes" id="UP000051934">
    <property type="component" value="Unassembled WGS sequence"/>
</dbReference>
<evidence type="ECO:0000256" key="1">
    <source>
        <dbReference type="SAM" id="Phobius"/>
    </source>
</evidence>
<evidence type="ECO:0000313" key="2">
    <source>
        <dbReference type="EMBL" id="KRO66825.1"/>
    </source>
</evidence>
<accession>A0A0R2RW66</accession>
<feature type="transmembrane region" description="Helical" evidence="1">
    <location>
        <begin position="63"/>
        <end position="82"/>
    </location>
</feature>
<reference evidence="2 3" key="1">
    <citation type="submission" date="2015-10" db="EMBL/GenBank/DDBJ databases">
        <title>Metagenome-Assembled Genomes uncover a global brackish microbiome.</title>
        <authorList>
            <person name="Hugerth L.W."/>
            <person name="Larsson J."/>
            <person name="Alneberg J."/>
            <person name="Lindh M.V."/>
            <person name="Legrand C."/>
            <person name="Pinhassi J."/>
            <person name="Andersson A.F."/>
        </authorList>
    </citation>
    <scope>NUCLEOTIDE SEQUENCE [LARGE SCALE GENOMIC DNA]</scope>
    <source>
        <strain evidence="2">BACL4 MAG-120507-bin80</strain>
    </source>
</reference>
<protein>
    <submittedName>
        <fullName evidence="2">Uncharacterized protein</fullName>
    </submittedName>
</protein>
<evidence type="ECO:0000313" key="3">
    <source>
        <dbReference type="Proteomes" id="UP000051934"/>
    </source>
</evidence>
<comment type="caution">
    <text evidence="2">The sequence shown here is derived from an EMBL/GenBank/DDBJ whole genome shotgun (WGS) entry which is preliminary data.</text>
</comment>
<proteinExistence type="predicted"/>
<keyword evidence="1" id="KW-0472">Membrane</keyword>
<organism evidence="2 3">
    <name type="scientific">OM182 bacterium BACL3 MAG-120507-bin80</name>
    <dbReference type="NCBI Taxonomy" id="1655577"/>
    <lineage>
        <taxon>Bacteria</taxon>
        <taxon>Pseudomonadati</taxon>
        <taxon>Pseudomonadota</taxon>
        <taxon>Gammaproteobacteria</taxon>
        <taxon>OMG group</taxon>
        <taxon>OM182 clade</taxon>
    </lineage>
</organism>